<dbReference type="PANTHER" id="PTHR46093">
    <property type="entry name" value="ACYL-COA-BINDING DOMAIN-CONTAINING PROTEIN 5"/>
    <property type="match status" value="1"/>
</dbReference>
<feature type="transmembrane region" description="Helical" evidence="3">
    <location>
        <begin position="1036"/>
        <end position="1065"/>
    </location>
</feature>
<dbReference type="Gene3D" id="2.10.50.10">
    <property type="entry name" value="Tumor Necrosis Factor Receptor, subunit A, domain 2"/>
    <property type="match status" value="1"/>
</dbReference>
<dbReference type="SUPFAM" id="SSF57184">
    <property type="entry name" value="Growth factor receptor domain"/>
    <property type="match status" value="1"/>
</dbReference>
<proteinExistence type="predicted"/>
<keyword evidence="1" id="KW-0880">Kelch repeat</keyword>
<protein>
    <recommendedName>
        <fullName evidence="6">Tyrosine-protein kinase ephrin type A/B receptor-like domain-containing protein</fullName>
    </recommendedName>
</protein>
<reference evidence="4 5" key="1">
    <citation type="submission" date="2016-11" db="EMBL/GenBank/DDBJ databases">
        <title>The macronuclear genome of Stentor coeruleus: a giant cell with tiny introns.</title>
        <authorList>
            <person name="Slabodnick M."/>
            <person name="Ruby J.G."/>
            <person name="Reiff S.B."/>
            <person name="Swart E.C."/>
            <person name="Gosai S."/>
            <person name="Prabakaran S."/>
            <person name="Witkowska E."/>
            <person name="Larue G.E."/>
            <person name="Fisher S."/>
            <person name="Freeman R.M."/>
            <person name="Gunawardena J."/>
            <person name="Chu W."/>
            <person name="Stover N.A."/>
            <person name="Gregory B.D."/>
            <person name="Nowacki M."/>
            <person name="Derisi J."/>
            <person name="Roy S.W."/>
            <person name="Marshall W.F."/>
            <person name="Sood P."/>
        </authorList>
    </citation>
    <scope>NUCLEOTIDE SEQUENCE [LARGE SCALE GENOMIC DNA]</scope>
    <source>
        <strain evidence="4">WM001</strain>
    </source>
</reference>
<accession>A0A1R2APD5</accession>
<feature type="transmembrane region" description="Helical" evidence="3">
    <location>
        <begin position="799"/>
        <end position="822"/>
    </location>
</feature>
<evidence type="ECO:0000256" key="3">
    <source>
        <dbReference type="SAM" id="Phobius"/>
    </source>
</evidence>
<dbReference type="SMART" id="SM00612">
    <property type="entry name" value="Kelch"/>
    <property type="match status" value="2"/>
</dbReference>
<dbReference type="OrthoDB" id="292123at2759"/>
<name>A0A1R2APD5_9CILI</name>
<dbReference type="Proteomes" id="UP000187209">
    <property type="component" value="Unassembled WGS sequence"/>
</dbReference>
<sequence>MIFLVLAIANSLKIVEIPKSGSPPSRLLGSAAIYDSIMNRIITYGGIDYRNNIHVSSVFTFHMNLLTWDEIKPQSSFLPDGREQSNMCLKPDRKLLIFFGVTASGISSDVYSFNLETGIWKTEELIGDAVSGRESPGFACFTYFDIEYTSFFGGLTLNGLDNNLYIINIQSLEVRKMPRVGDLPPKIIASSLVYWNGTLTLYGNPDFTNQTGIDLWSFSLENEIWTTLNIQGQKPIGRIYHIAYVYMNYMYIMFGVIIGETNSFRDAWKLDLLELKWTQVAYNLGETRNQCGVLGINSSLYIVYGRDEFTIFNSILEIDLDHEPLETKFLTYNWDSPIKRINHCSFRVNTFMYIFGGMSEVGVYLNDMWKYDLVNNFWSSVSMKGTVPSPRASFSCVQPNGETMILFGGKDSTNVYGDIYAYRADESSWMLFESSTIGPEPRYDMCMTHYSFKVYIIGGQDSQNAFGDVWYYDYIKSKFISIAKNTEISIIKHKCWASKENDAVIINVVGGSSFEDYPNFNWYQVKIVQDTYEASIKLNSKYLGNSDIALAVAEEHFYVIFGSSWDKIISSYITKVNLISGEVTVLSFPEDTGLYGHSVCHWKDTFFIFGGGISRSAFKIQNSANNNLLKIENSESLTEIECGLGTILPNCTPCQSGKYYQDNSCISCPKGKFSESIASIGEEHCIPCPAGKFSDKEGSSYCLDCSYQKFCPLGSIKQKLPFLSLQKSEIHPENYKRKTNYVTSNILQIMMIALLGCAIITIIVLLISKIWDKIKSMDLFVKKHKTELGIPIVYKKTSLGGLFTVFFIILSIASLASSILTYSTDNITEIKSLMPSITLDQEIKSSYFYVETIFYTYGGACTVNSTCHPSIKFDSQDLSFTKKIQTCTKIEEDTCKIVLVFYDFNIESSLSYITLQLEEKNSYAGYFTINITSPSSIPESFSSVFIPVEPPSYEYVFKGINPTLVYFKLIPSLFTSQSSRWKESDTGYHLQIDKDATIGSISTQKMINMQLYLYVQIILSKSESGLNTQRIINNSLFVFISGLLGSIFGLMGSISSFMILTEILADNYFKNFNRKVLLRRILGNSKLLKSELGDYKISYKNLKVSPLMNTE</sequence>
<dbReference type="CDD" id="cd00185">
    <property type="entry name" value="TNFRSF"/>
    <property type="match status" value="1"/>
</dbReference>
<gene>
    <name evidence="4" type="ORF">SteCoe_36769</name>
</gene>
<dbReference type="EMBL" id="MPUH01001730">
    <property type="protein sequence ID" value="OMJ66392.1"/>
    <property type="molecule type" value="Genomic_DNA"/>
</dbReference>
<evidence type="ECO:0000313" key="5">
    <source>
        <dbReference type="Proteomes" id="UP000187209"/>
    </source>
</evidence>
<dbReference type="SMART" id="SM01411">
    <property type="entry name" value="Ephrin_rec_like"/>
    <property type="match status" value="1"/>
</dbReference>
<comment type="caution">
    <text evidence="4">The sequence shown here is derived from an EMBL/GenBank/DDBJ whole genome shotgun (WGS) entry which is preliminary data.</text>
</comment>
<dbReference type="InterPro" id="IPR009030">
    <property type="entry name" value="Growth_fac_rcpt_cys_sf"/>
</dbReference>
<keyword evidence="3" id="KW-1133">Transmembrane helix</keyword>
<evidence type="ECO:0000313" key="4">
    <source>
        <dbReference type="EMBL" id="OMJ66392.1"/>
    </source>
</evidence>
<keyword evidence="3" id="KW-0472">Membrane</keyword>
<organism evidence="4 5">
    <name type="scientific">Stentor coeruleus</name>
    <dbReference type="NCBI Taxonomy" id="5963"/>
    <lineage>
        <taxon>Eukaryota</taxon>
        <taxon>Sar</taxon>
        <taxon>Alveolata</taxon>
        <taxon>Ciliophora</taxon>
        <taxon>Postciliodesmatophora</taxon>
        <taxon>Heterotrichea</taxon>
        <taxon>Heterotrichida</taxon>
        <taxon>Stentoridae</taxon>
        <taxon>Stentor</taxon>
    </lineage>
</organism>
<feature type="transmembrane region" description="Helical" evidence="3">
    <location>
        <begin position="746"/>
        <end position="767"/>
    </location>
</feature>
<evidence type="ECO:0000256" key="2">
    <source>
        <dbReference type="ARBA" id="ARBA00022737"/>
    </source>
</evidence>
<dbReference type="Pfam" id="PF24681">
    <property type="entry name" value="Kelch_KLHDC2_KLHL20_DRC7"/>
    <property type="match status" value="1"/>
</dbReference>
<dbReference type="InterPro" id="IPR015915">
    <property type="entry name" value="Kelch-typ_b-propeller"/>
</dbReference>
<keyword evidence="3" id="KW-0812">Transmembrane</keyword>
<dbReference type="Gene3D" id="2.120.10.80">
    <property type="entry name" value="Kelch-type beta propeller"/>
    <property type="match status" value="3"/>
</dbReference>
<dbReference type="SUPFAM" id="SSF117281">
    <property type="entry name" value="Kelch motif"/>
    <property type="match status" value="1"/>
</dbReference>
<evidence type="ECO:0000256" key="1">
    <source>
        <dbReference type="ARBA" id="ARBA00022441"/>
    </source>
</evidence>
<keyword evidence="2" id="KW-0677">Repeat</keyword>
<dbReference type="SUPFAM" id="SSF50965">
    <property type="entry name" value="Galactose oxidase, central domain"/>
    <property type="match status" value="2"/>
</dbReference>
<dbReference type="PANTHER" id="PTHR46093:SF18">
    <property type="entry name" value="FIBRONECTIN TYPE-III DOMAIN-CONTAINING PROTEIN"/>
    <property type="match status" value="1"/>
</dbReference>
<dbReference type="InterPro" id="IPR011043">
    <property type="entry name" value="Gal_Oxase/kelch_b-propeller"/>
</dbReference>
<keyword evidence="5" id="KW-1185">Reference proteome</keyword>
<dbReference type="InterPro" id="IPR006652">
    <property type="entry name" value="Kelch_1"/>
</dbReference>
<evidence type="ECO:0008006" key="6">
    <source>
        <dbReference type="Google" id="ProtNLM"/>
    </source>
</evidence>
<dbReference type="AlphaFoldDB" id="A0A1R2APD5"/>